<feature type="region of interest" description="Disordered" evidence="1">
    <location>
        <begin position="994"/>
        <end position="1029"/>
    </location>
</feature>
<feature type="compositionally biased region" description="Polar residues" evidence="1">
    <location>
        <begin position="864"/>
        <end position="874"/>
    </location>
</feature>
<feature type="region of interest" description="Disordered" evidence="1">
    <location>
        <begin position="330"/>
        <end position="350"/>
    </location>
</feature>
<feature type="compositionally biased region" description="Polar residues" evidence="1">
    <location>
        <begin position="1018"/>
        <end position="1029"/>
    </location>
</feature>
<proteinExistence type="predicted"/>
<feature type="compositionally biased region" description="Basic residues" evidence="1">
    <location>
        <begin position="805"/>
        <end position="815"/>
    </location>
</feature>
<feature type="region of interest" description="Disordered" evidence="1">
    <location>
        <begin position="536"/>
        <end position="555"/>
    </location>
</feature>
<evidence type="ECO:0000256" key="1">
    <source>
        <dbReference type="SAM" id="MobiDB-lite"/>
    </source>
</evidence>
<evidence type="ECO:0000313" key="2">
    <source>
        <dbReference type="EMBL" id="KAJ5341876.1"/>
    </source>
</evidence>
<feature type="region of interest" description="Disordered" evidence="1">
    <location>
        <begin position="505"/>
        <end position="528"/>
    </location>
</feature>
<name>A0A9W9QPN7_PENBR</name>
<reference evidence="2" key="1">
    <citation type="submission" date="2022-12" db="EMBL/GenBank/DDBJ databases">
        <authorList>
            <person name="Petersen C."/>
        </authorList>
    </citation>
    <scope>NUCLEOTIDE SEQUENCE</scope>
    <source>
        <strain evidence="2">IBT 35675</strain>
    </source>
</reference>
<protein>
    <submittedName>
        <fullName evidence="2">Uncharacterized protein</fullName>
    </submittedName>
</protein>
<reference evidence="2" key="2">
    <citation type="journal article" date="2023" name="IMA Fungus">
        <title>Comparative genomic study of the Penicillium genus elucidates a diverse pangenome and 15 lateral gene transfer events.</title>
        <authorList>
            <person name="Petersen C."/>
            <person name="Sorensen T."/>
            <person name="Nielsen M.R."/>
            <person name="Sondergaard T.E."/>
            <person name="Sorensen J.L."/>
            <person name="Fitzpatrick D.A."/>
            <person name="Frisvad J.C."/>
            <person name="Nielsen K.L."/>
        </authorList>
    </citation>
    <scope>NUCLEOTIDE SEQUENCE</scope>
    <source>
        <strain evidence="2">IBT 35675</strain>
    </source>
</reference>
<keyword evidence="3" id="KW-1185">Reference proteome</keyword>
<accession>A0A9W9QPN7</accession>
<evidence type="ECO:0000313" key="3">
    <source>
        <dbReference type="Proteomes" id="UP001148299"/>
    </source>
</evidence>
<dbReference type="Proteomes" id="UP001148299">
    <property type="component" value="Unassembled WGS sequence"/>
</dbReference>
<feature type="compositionally biased region" description="Low complexity" evidence="1">
    <location>
        <begin position="830"/>
        <end position="858"/>
    </location>
</feature>
<gene>
    <name evidence="2" type="ORF">N7541_011000</name>
</gene>
<dbReference type="EMBL" id="JAPZBR010000008">
    <property type="protein sequence ID" value="KAJ5341876.1"/>
    <property type="molecule type" value="Genomic_DNA"/>
</dbReference>
<feature type="region of interest" description="Disordered" evidence="1">
    <location>
        <begin position="761"/>
        <end position="879"/>
    </location>
</feature>
<sequence>MSSSQMRPGVSQTVENRLTDFPYASNANGVRPPPGLLNLRAPRSSPARFESSARISPVIPLARGVKVVGPSCVAPTLRAVSMQPLGQAMDVNVVHGKSYLFESREESNRRSSTYLVCELSNMDYLTNTSALRDPRAQTQHHDHRFPPGRDGFGGVQETLGQARPALLQASDGTLFERIVTDGSSGSAFQFRDLNRTHDFGDEARASQFMTARSRAASYQPVVPRAVVRPRQSAATSLSPGQHFASVNQGRSSINQRAFDPIPEEVLSGLTMGESYAFNAKMLGQHLASRGPPPGLPVPDELVRPRFRGNVLQIDEHLGSGGNSLVVRVEGEQSTSQRSYMPGSAASPDAFSDERFCRPVAQGSRSGSDTRSPRMPVFGFSSTLEAESFEPAPRRHPHGLPYVEDQSSQSPDQGLGYLTSSRRPIRFGFSSTAEAMSHGLEVETHAASAPFGAHQVKAEPAMQARLPVYQAVDGNFEQNHASQVWSNFAPHSAAISDIKGPPGFGDSFDSFNQGSAHHDGGPPNRLESNETPALATHARAKDLSGGNQSKLPAGPPHQQYLKSLDLKALKSQQVIFIFHMLSIMGNLRPEFVLQRGGKGKGKIGIKIIMWGHTVFGPNSFESVAMAKVAACRLALALIQEDNPTWLVPPQPSDGPTIPAWDWNWMLADYCATRAIPQPLYQPSRYGDFWHCDLSVKDNVFRTAEGCRSLAEAHNTVAHISLYQLIVMDDDEPFLHSNCNLPMRGLKEPLSVDLQKQIAGLLRSGKTCKRPKSGEPKSGSSKSGASNSQYAGVTKKTSPAGKFRGWGGKKKRSKGKGKQQQAQPPRAKKKSAAQSAAQSATQAATQSATQSASQPASGPPLGVARSANTEPVTNSRLAPIEVAEEHVDDPLATLKAIEKKFKDLNSDASFRRVMERICDVLGVNYPTIITRDNDDNDYPHSLEVLAEFDDSHPYLGRASPIKLADVENSDKEVINGIAVKHIILRLLRMVKEDSGADDDEYHRDYPKLSDFEHETKESLARQSRPSGTLSY</sequence>
<feature type="compositionally biased region" description="Basic and acidic residues" evidence="1">
    <location>
        <begin position="994"/>
        <end position="1017"/>
    </location>
</feature>
<feature type="compositionally biased region" description="Low complexity" evidence="1">
    <location>
        <begin position="774"/>
        <end position="786"/>
    </location>
</feature>
<comment type="caution">
    <text evidence="2">The sequence shown here is derived from an EMBL/GenBank/DDBJ whole genome shotgun (WGS) entry which is preliminary data.</text>
</comment>
<dbReference type="AlphaFoldDB" id="A0A9W9QPN7"/>
<organism evidence="2 3">
    <name type="scientific">Penicillium brevicompactum</name>
    <dbReference type="NCBI Taxonomy" id="5074"/>
    <lineage>
        <taxon>Eukaryota</taxon>
        <taxon>Fungi</taxon>
        <taxon>Dikarya</taxon>
        <taxon>Ascomycota</taxon>
        <taxon>Pezizomycotina</taxon>
        <taxon>Eurotiomycetes</taxon>
        <taxon>Eurotiomycetidae</taxon>
        <taxon>Eurotiales</taxon>
        <taxon>Aspergillaceae</taxon>
        <taxon>Penicillium</taxon>
    </lineage>
</organism>